<dbReference type="InterPro" id="IPR036291">
    <property type="entry name" value="NAD(P)-bd_dom_sf"/>
</dbReference>
<dbReference type="InterPro" id="IPR011032">
    <property type="entry name" value="GroES-like_sf"/>
</dbReference>
<dbReference type="PANTHER" id="PTHR43205:SF7">
    <property type="entry name" value="PROSTAGLANDIN REDUCTASE 1"/>
    <property type="match status" value="1"/>
</dbReference>
<name>A0A9P6JBH1_MORAP</name>
<dbReference type="FunFam" id="3.40.50.720:FF:000121">
    <property type="entry name" value="Prostaglandin reductase 2"/>
    <property type="match status" value="1"/>
</dbReference>
<dbReference type="OrthoDB" id="809632at2759"/>
<evidence type="ECO:0000313" key="3">
    <source>
        <dbReference type="EMBL" id="KAF9966542.1"/>
    </source>
</evidence>
<dbReference type="SUPFAM" id="SSF51735">
    <property type="entry name" value="NAD(P)-binding Rossmann-fold domains"/>
    <property type="match status" value="1"/>
</dbReference>
<organism evidence="3 4">
    <name type="scientific">Mortierella alpina</name>
    <name type="common">Oleaginous fungus</name>
    <name type="synonym">Mortierella renispora</name>
    <dbReference type="NCBI Taxonomy" id="64518"/>
    <lineage>
        <taxon>Eukaryota</taxon>
        <taxon>Fungi</taxon>
        <taxon>Fungi incertae sedis</taxon>
        <taxon>Mucoromycota</taxon>
        <taxon>Mortierellomycotina</taxon>
        <taxon>Mortierellomycetes</taxon>
        <taxon>Mortierellales</taxon>
        <taxon>Mortierellaceae</taxon>
        <taxon>Mortierella</taxon>
    </lineage>
</organism>
<gene>
    <name evidence="3" type="ORF">BGZ70_002001</name>
</gene>
<dbReference type="InterPro" id="IPR020843">
    <property type="entry name" value="ER"/>
</dbReference>
<accession>A0A9P6JBH1</accession>
<evidence type="ECO:0000259" key="2">
    <source>
        <dbReference type="SMART" id="SM00829"/>
    </source>
</evidence>
<dbReference type="Pfam" id="PF00107">
    <property type="entry name" value="ADH_zinc_N"/>
    <property type="match status" value="1"/>
</dbReference>
<dbReference type="Proteomes" id="UP000738359">
    <property type="component" value="Unassembled WGS sequence"/>
</dbReference>
<sequence>MSPLSSQQFTNNRVVITEGAEHVPLNKEQFKTVTEVLTLPELQKDEIFVQNLIFSLDPYLRYDYQEGSKESSVFGFGISRVIASNNAKVPTGALVISPSNWADYSVIPKKSLSEVAVLDDVIDPKVPLSAYNGVLGVPGFTVWDSLNKIGDLKKGETIYISSAAGTLGQLAGQLAKRKGLRVIGSAGTDEKVAFLKNELGFDAAFNYKTQDKREALTEAVGEAGLDIYYDLVGDDTTEVALDLLNPQGRVVAVGILAYHQNEAPKPITNVYNVLFKRLRYEGYTLFDRFEHFAQFWREMTPLVASGDIKYTQTVVKAGADKIAETYLNVLNGTYKGKVNVQLAEI</sequence>
<comment type="caution">
    <text evidence="3">The sequence shown here is derived from an EMBL/GenBank/DDBJ whole genome shotgun (WGS) entry which is preliminary data.</text>
</comment>
<evidence type="ECO:0000256" key="1">
    <source>
        <dbReference type="ARBA" id="ARBA00023002"/>
    </source>
</evidence>
<dbReference type="AlphaFoldDB" id="A0A9P6JBH1"/>
<feature type="domain" description="Enoyl reductase (ER)" evidence="2">
    <location>
        <begin position="32"/>
        <end position="340"/>
    </location>
</feature>
<dbReference type="PANTHER" id="PTHR43205">
    <property type="entry name" value="PROSTAGLANDIN REDUCTASE"/>
    <property type="match status" value="1"/>
</dbReference>
<proteinExistence type="predicted"/>
<dbReference type="Pfam" id="PF16884">
    <property type="entry name" value="ADH_N_2"/>
    <property type="match status" value="1"/>
</dbReference>
<keyword evidence="4" id="KW-1185">Reference proteome</keyword>
<keyword evidence="1" id="KW-0560">Oxidoreductase</keyword>
<dbReference type="InterPro" id="IPR041694">
    <property type="entry name" value="ADH_N_2"/>
</dbReference>
<dbReference type="GO" id="GO:0016628">
    <property type="term" value="F:oxidoreductase activity, acting on the CH-CH group of donors, NAD or NADP as acceptor"/>
    <property type="evidence" value="ECO:0007669"/>
    <property type="project" value="InterPro"/>
</dbReference>
<dbReference type="InterPro" id="IPR013149">
    <property type="entry name" value="ADH-like_C"/>
</dbReference>
<dbReference type="CDD" id="cd05288">
    <property type="entry name" value="PGDH"/>
    <property type="match status" value="1"/>
</dbReference>
<reference evidence="3" key="1">
    <citation type="journal article" date="2020" name="Fungal Divers.">
        <title>Resolving the Mortierellaceae phylogeny through synthesis of multi-gene phylogenetics and phylogenomics.</title>
        <authorList>
            <person name="Vandepol N."/>
            <person name="Liber J."/>
            <person name="Desiro A."/>
            <person name="Na H."/>
            <person name="Kennedy M."/>
            <person name="Barry K."/>
            <person name="Grigoriev I.V."/>
            <person name="Miller A.N."/>
            <person name="O'Donnell K."/>
            <person name="Stajich J.E."/>
            <person name="Bonito G."/>
        </authorList>
    </citation>
    <scope>NUCLEOTIDE SEQUENCE</scope>
    <source>
        <strain evidence="3">CK1249</strain>
    </source>
</reference>
<dbReference type="EMBL" id="JAAAHY010000147">
    <property type="protein sequence ID" value="KAF9966542.1"/>
    <property type="molecule type" value="Genomic_DNA"/>
</dbReference>
<dbReference type="Gene3D" id="3.40.50.720">
    <property type="entry name" value="NAD(P)-binding Rossmann-like Domain"/>
    <property type="match status" value="1"/>
</dbReference>
<dbReference type="InterPro" id="IPR045010">
    <property type="entry name" value="MDR_fam"/>
</dbReference>
<dbReference type="SMART" id="SM00829">
    <property type="entry name" value="PKS_ER"/>
    <property type="match status" value="1"/>
</dbReference>
<evidence type="ECO:0000313" key="4">
    <source>
        <dbReference type="Proteomes" id="UP000738359"/>
    </source>
</evidence>
<dbReference type="SUPFAM" id="SSF50129">
    <property type="entry name" value="GroES-like"/>
    <property type="match status" value="1"/>
</dbReference>
<protein>
    <recommendedName>
        <fullName evidence="2">Enoyl reductase (ER) domain-containing protein</fullName>
    </recommendedName>
</protein>
<dbReference type="Gene3D" id="3.90.180.10">
    <property type="entry name" value="Medium-chain alcohol dehydrogenases, catalytic domain"/>
    <property type="match status" value="1"/>
</dbReference>